<feature type="chain" id="PRO_5022076473" description="1,4-alpha-glucan branching enzyme" evidence="7">
    <location>
        <begin position="22"/>
        <end position="726"/>
    </location>
</feature>
<sequence length="726" mass="80256" precursor="true">MAPRRAILAALIALSSTPLVAHPQLSTAAPQLERTGFHYVAIFVGNYTPQLSISLADVGDPNADLYLRKNQKPTLKDWDLRSANPHTSDERIRLNADSPTPISTGVWWIGIHGPTNVQYDLSWSTKGVPSKQPGLGSIPYAPAHGQPGGVTFRVWAPFADSVNLAGDFTGWSGALAPMGNEGDGYFSLDVRNLTVGAQYKYVIKNGAQTLWKTDPRSKQVTNSIGNSVVVEPKTFAWTDTDYQTPAWNDLVIYELHVGTFNDTVGGPVGTFDSAIQRLDLLAELGVNAVELLPVNEFAGDSSWGYNLAFPWAVESAYGSIDGLLRFVDEAHQRGIAVLMDVLYNHWGPSDLDLWKFDGWSQGGWGGIYFYNSIQAQTPWGDTRPDFGRPEVRQYIRDNVMYWLEDCRVDGFRFDSVLNIRTGPLGDIPEGWSLLQWINDEINASQPWKINIAEDLQGNPWITKTTGEGGAGFDSQWDAGFVHPIRDALITPNDSDRNMWSVRDAIQNNYNGSAFQRVVYTESHDEVANGKARVPEEIWPGNASSWYSKKRSTLGGALVMTAPGVPMLFQGQELLEDGYFQDSDPVDWTKLATFGGIRQLYADLITLRRDGLDNTAGLKGPNTNVHHVDDNNKVVAFHRWDQGGPGDDVIVVANFANTTWSQGQNYRIGVPRAGTWYVRFNSDWSGYDASFGNHPTVDVNADSIPWDGMPYSISLSFAPYTCVILSQ</sequence>
<keyword evidence="9" id="KW-0328">Glycosyltransferase</keyword>
<dbReference type="InterPro" id="IPR004193">
    <property type="entry name" value="Glyco_hydro_13_N"/>
</dbReference>
<evidence type="ECO:0000256" key="6">
    <source>
        <dbReference type="ARBA" id="ARBA00023277"/>
    </source>
</evidence>
<evidence type="ECO:0000256" key="7">
    <source>
        <dbReference type="SAM" id="SignalP"/>
    </source>
</evidence>
<feature type="signal peptide" evidence="7">
    <location>
        <begin position="1"/>
        <end position="21"/>
    </location>
</feature>
<dbReference type="InterPro" id="IPR013780">
    <property type="entry name" value="Glyco_hydro_b"/>
</dbReference>
<dbReference type="InterPro" id="IPR044143">
    <property type="entry name" value="GlgB_N_E_set_prok"/>
</dbReference>
<proteinExistence type="inferred from homology"/>
<dbReference type="RefSeq" id="WP_145066435.1">
    <property type="nucleotide sequence ID" value="NZ_CP036287.1"/>
</dbReference>
<dbReference type="Gene3D" id="2.60.40.10">
    <property type="entry name" value="Immunoglobulins"/>
    <property type="match status" value="1"/>
</dbReference>
<dbReference type="InterPro" id="IPR014756">
    <property type="entry name" value="Ig_E-set"/>
</dbReference>
<dbReference type="Proteomes" id="UP000316921">
    <property type="component" value="Chromosome"/>
</dbReference>
<keyword evidence="7" id="KW-0732">Signal</keyword>
<dbReference type="CDD" id="cd11325">
    <property type="entry name" value="AmyAc_GTHase"/>
    <property type="match status" value="1"/>
</dbReference>
<protein>
    <recommendedName>
        <fullName evidence="4">1,4-alpha-glucan branching enzyme</fullName>
        <ecNumber evidence="4">2.4.1.18</ecNumber>
    </recommendedName>
</protein>
<evidence type="ECO:0000313" key="9">
    <source>
        <dbReference type="EMBL" id="QDU67884.1"/>
    </source>
</evidence>
<dbReference type="GO" id="GO:0043169">
    <property type="term" value="F:cation binding"/>
    <property type="evidence" value="ECO:0007669"/>
    <property type="project" value="InterPro"/>
</dbReference>
<dbReference type="InterPro" id="IPR006048">
    <property type="entry name" value="A-amylase/branching_C"/>
</dbReference>
<dbReference type="Pfam" id="PF02806">
    <property type="entry name" value="Alpha-amylase_C"/>
    <property type="match status" value="1"/>
</dbReference>
<dbReference type="EMBL" id="CP036287">
    <property type="protein sequence ID" value="QDU67884.1"/>
    <property type="molecule type" value="Genomic_DNA"/>
</dbReference>
<dbReference type="InterPro" id="IPR013783">
    <property type="entry name" value="Ig-like_fold"/>
</dbReference>
<dbReference type="Gene3D" id="2.60.120.380">
    <property type="match status" value="1"/>
</dbReference>
<dbReference type="InterPro" id="IPR017853">
    <property type="entry name" value="GH"/>
</dbReference>
<comment type="similarity">
    <text evidence="3">Belongs to the glycosyl hydrolase 13 family. GlgB subfamily.</text>
</comment>
<evidence type="ECO:0000259" key="8">
    <source>
        <dbReference type="SMART" id="SM00642"/>
    </source>
</evidence>
<dbReference type="GO" id="GO:0005975">
    <property type="term" value="P:carbohydrate metabolic process"/>
    <property type="evidence" value="ECO:0007669"/>
    <property type="project" value="InterPro"/>
</dbReference>
<dbReference type="SUPFAM" id="SSF51011">
    <property type="entry name" value="Glycosyl hydrolase domain"/>
    <property type="match status" value="1"/>
</dbReference>
<accession>A0A518BLN3</accession>
<dbReference type="Gene3D" id="2.60.40.1180">
    <property type="entry name" value="Golgi alpha-mannosidase II"/>
    <property type="match status" value="1"/>
</dbReference>
<comment type="catalytic activity">
    <reaction evidence="1">
        <text>Transfers a segment of a (1-&gt;4)-alpha-D-glucan chain to a primary hydroxy group in a similar glucan chain.</text>
        <dbReference type="EC" id="2.4.1.18"/>
    </reaction>
</comment>
<evidence type="ECO:0000256" key="3">
    <source>
        <dbReference type="ARBA" id="ARBA00009000"/>
    </source>
</evidence>
<organism evidence="9 10">
    <name type="scientific">Engelhardtia mirabilis</name>
    <dbReference type="NCBI Taxonomy" id="2528011"/>
    <lineage>
        <taxon>Bacteria</taxon>
        <taxon>Pseudomonadati</taxon>
        <taxon>Planctomycetota</taxon>
        <taxon>Planctomycetia</taxon>
        <taxon>Planctomycetia incertae sedis</taxon>
        <taxon>Engelhardtia</taxon>
    </lineage>
</organism>
<dbReference type="Gene3D" id="3.20.20.80">
    <property type="entry name" value="Glycosidases"/>
    <property type="match status" value="1"/>
</dbReference>
<dbReference type="InterPro" id="IPR006047">
    <property type="entry name" value="GH13_cat_dom"/>
</dbReference>
<keyword evidence="6" id="KW-0119">Carbohydrate metabolism</keyword>
<dbReference type="Pfam" id="PF02922">
    <property type="entry name" value="CBM_48"/>
    <property type="match status" value="1"/>
</dbReference>
<keyword evidence="5 9" id="KW-0808">Transferase</keyword>
<dbReference type="Pfam" id="PF00128">
    <property type="entry name" value="Alpha-amylase"/>
    <property type="match status" value="1"/>
</dbReference>
<dbReference type="AlphaFoldDB" id="A0A518BLN3"/>
<dbReference type="KEGG" id="pbap:Pla133_29730"/>
<dbReference type="PANTHER" id="PTHR43651:SF11">
    <property type="entry name" value="MALTO-OLIGOSYLTREHALOSE TREHALOHYDROLASE"/>
    <property type="match status" value="1"/>
</dbReference>
<comment type="function">
    <text evidence="2">Catalyzes the formation of the alpha-1,6-glucosidic linkages in glycogen by scission of a 1,4-alpha-linked oligosaccharide from growing alpha-1,4-glucan chains and the subsequent attachment of the oligosaccharide to the alpha-1,6 position.</text>
</comment>
<evidence type="ECO:0000256" key="2">
    <source>
        <dbReference type="ARBA" id="ARBA00002953"/>
    </source>
</evidence>
<dbReference type="GO" id="GO:0004553">
    <property type="term" value="F:hydrolase activity, hydrolyzing O-glycosyl compounds"/>
    <property type="evidence" value="ECO:0007669"/>
    <property type="project" value="InterPro"/>
</dbReference>
<evidence type="ECO:0000313" key="10">
    <source>
        <dbReference type="Proteomes" id="UP000316921"/>
    </source>
</evidence>
<evidence type="ECO:0000256" key="1">
    <source>
        <dbReference type="ARBA" id="ARBA00000826"/>
    </source>
</evidence>
<dbReference type="SMART" id="SM00642">
    <property type="entry name" value="Aamy"/>
    <property type="match status" value="1"/>
</dbReference>
<reference evidence="9 10" key="1">
    <citation type="submission" date="2019-02" db="EMBL/GenBank/DDBJ databases">
        <title>Deep-cultivation of Planctomycetes and their phenomic and genomic characterization uncovers novel biology.</title>
        <authorList>
            <person name="Wiegand S."/>
            <person name="Jogler M."/>
            <person name="Boedeker C."/>
            <person name="Pinto D."/>
            <person name="Vollmers J."/>
            <person name="Rivas-Marin E."/>
            <person name="Kohn T."/>
            <person name="Peeters S.H."/>
            <person name="Heuer A."/>
            <person name="Rast P."/>
            <person name="Oberbeckmann S."/>
            <person name="Bunk B."/>
            <person name="Jeske O."/>
            <person name="Meyerdierks A."/>
            <person name="Storesund J.E."/>
            <person name="Kallscheuer N."/>
            <person name="Luecker S."/>
            <person name="Lage O.M."/>
            <person name="Pohl T."/>
            <person name="Merkel B.J."/>
            <person name="Hornburger P."/>
            <person name="Mueller R.-W."/>
            <person name="Bruemmer F."/>
            <person name="Labrenz M."/>
            <person name="Spormann A.M."/>
            <person name="Op den Camp H."/>
            <person name="Overmann J."/>
            <person name="Amann R."/>
            <person name="Jetten M.S.M."/>
            <person name="Mascher T."/>
            <person name="Medema M.H."/>
            <person name="Devos D.P."/>
            <person name="Kaster A.-K."/>
            <person name="Ovreas L."/>
            <person name="Rohde M."/>
            <person name="Galperin M.Y."/>
            <person name="Jogler C."/>
        </authorList>
    </citation>
    <scope>NUCLEOTIDE SEQUENCE [LARGE SCALE GENOMIC DNA]</scope>
    <source>
        <strain evidence="9 10">Pla133</strain>
    </source>
</reference>
<gene>
    <name evidence="9" type="primary">glgB_1</name>
    <name evidence="9" type="ORF">Pla133_29730</name>
</gene>
<feature type="domain" description="Glycosyl hydrolase family 13 catalytic" evidence="8">
    <location>
        <begin position="254"/>
        <end position="607"/>
    </location>
</feature>
<dbReference type="PANTHER" id="PTHR43651">
    <property type="entry name" value="1,4-ALPHA-GLUCAN-BRANCHING ENZYME"/>
    <property type="match status" value="1"/>
</dbReference>
<evidence type="ECO:0000256" key="4">
    <source>
        <dbReference type="ARBA" id="ARBA00012541"/>
    </source>
</evidence>
<dbReference type="EC" id="2.4.1.18" evidence="4"/>
<name>A0A518BLN3_9BACT</name>
<dbReference type="SUPFAM" id="SSF51445">
    <property type="entry name" value="(Trans)glycosidases"/>
    <property type="match status" value="1"/>
</dbReference>
<dbReference type="CDD" id="cd02855">
    <property type="entry name" value="E_set_GBE_prok_N"/>
    <property type="match status" value="1"/>
</dbReference>
<evidence type="ECO:0000256" key="5">
    <source>
        <dbReference type="ARBA" id="ARBA00022679"/>
    </source>
</evidence>
<keyword evidence="10" id="KW-1185">Reference proteome</keyword>
<dbReference type="GO" id="GO:0003844">
    <property type="term" value="F:1,4-alpha-glucan branching enzyme activity"/>
    <property type="evidence" value="ECO:0007669"/>
    <property type="project" value="UniProtKB-EC"/>
</dbReference>
<dbReference type="SUPFAM" id="SSF81296">
    <property type="entry name" value="E set domains"/>
    <property type="match status" value="1"/>
</dbReference>